<keyword evidence="1" id="KW-0472">Membrane</keyword>
<keyword evidence="3" id="KW-1185">Reference proteome</keyword>
<name>A0A2K9PR18_9FLAO</name>
<evidence type="ECO:0000313" key="2">
    <source>
        <dbReference type="EMBL" id="AUP79501.1"/>
    </source>
</evidence>
<reference evidence="2 3" key="1">
    <citation type="submission" date="2018-01" db="EMBL/GenBank/DDBJ databases">
        <title>Complete genome sequence of Flavivirga eckloniae ECD14 isolated from seaweed Ecklonia cava.</title>
        <authorList>
            <person name="Lee J.H."/>
            <person name="Baik K.S."/>
            <person name="Seong C.N."/>
        </authorList>
    </citation>
    <scope>NUCLEOTIDE SEQUENCE [LARGE SCALE GENOMIC DNA]</scope>
    <source>
        <strain evidence="2 3">ECD14</strain>
    </source>
</reference>
<evidence type="ECO:0000313" key="3">
    <source>
        <dbReference type="Proteomes" id="UP000235826"/>
    </source>
</evidence>
<keyword evidence="1" id="KW-0812">Transmembrane</keyword>
<evidence type="ECO:0000256" key="1">
    <source>
        <dbReference type="SAM" id="Phobius"/>
    </source>
</evidence>
<dbReference type="Proteomes" id="UP000235826">
    <property type="component" value="Chromosome"/>
</dbReference>
<protein>
    <submittedName>
        <fullName evidence="2">Uncharacterized protein</fullName>
    </submittedName>
</protein>
<feature type="transmembrane region" description="Helical" evidence="1">
    <location>
        <begin position="46"/>
        <end position="66"/>
    </location>
</feature>
<sequence length="67" mass="7261">MTTLIVEGGNYLGIFLLVLAIMFLPPLILLIIGLAIRAKNRKTSKILMILAAVYLLISLGICGSMMI</sequence>
<dbReference type="EMBL" id="CP025791">
    <property type="protein sequence ID" value="AUP79501.1"/>
    <property type="molecule type" value="Genomic_DNA"/>
</dbReference>
<keyword evidence="1" id="KW-1133">Transmembrane helix</keyword>
<proteinExistence type="predicted"/>
<dbReference type="KEGG" id="fek:C1H87_12600"/>
<feature type="transmembrane region" description="Helical" evidence="1">
    <location>
        <begin position="12"/>
        <end position="34"/>
    </location>
</feature>
<dbReference type="RefSeq" id="WP_102756156.1">
    <property type="nucleotide sequence ID" value="NZ_CP025791.1"/>
</dbReference>
<accession>A0A2K9PR18</accession>
<dbReference type="AlphaFoldDB" id="A0A2K9PR18"/>
<organism evidence="2 3">
    <name type="scientific">Flavivirga eckloniae</name>
    <dbReference type="NCBI Taxonomy" id="1803846"/>
    <lineage>
        <taxon>Bacteria</taxon>
        <taxon>Pseudomonadati</taxon>
        <taxon>Bacteroidota</taxon>
        <taxon>Flavobacteriia</taxon>
        <taxon>Flavobacteriales</taxon>
        <taxon>Flavobacteriaceae</taxon>
        <taxon>Flavivirga</taxon>
    </lineage>
</organism>
<gene>
    <name evidence="2" type="ORF">C1H87_12600</name>
</gene>
<dbReference type="OrthoDB" id="1376579at2"/>